<protein>
    <recommendedName>
        <fullName evidence="1">DUF6531 domain-containing protein</fullName>
    </recommendedName>
</protein>
<dbReference type="EMBL" id="PGVA01000063">
    <property type="protein sequence ID" value="PLR80006.1"/>
    <property type="molecule type" value="Genomic_DNA"/>
</dbReference>
<name>A0A2N5GGZ3_9BACI</name>
<gene>
    <name evidence="2" type="ORF">CU635_20005</name>
</gene>
<proteinExistence type="predicted"/>
<dbReference type="Proteomes" id="UP000234951">
    <property type="component" value="Unassembled WGS sequence"/>
</dbReference>
<evidence type="ECO:0000313" key="2">
    <source>
        <dbReference type="EMBL" id="PLR80006.1"/>
    </source>
</evidence>
<accession>A0A2N5GGZ3</accession>
<dbReference type="RefSeq" id="WP_142383182.1">
    <property type="nucleotide sequence ID" value="NZ_PGVA01000063.1"/>
</dbReference>
<dbReference type="InterPro" id="IPR045351">
    <property type="entry name" value="DUF6531"/>
</dbReference>
<reference evidence="2 3" key="1">
    <citation type="submission" date="2017-11" db="EMBL/GenBank/DDBJ databases">
        <title>Comparitive Functional Genomics of Dry Heat Resistant strains isolated from the Viking Spacecraft.</title>
        <authorList>
            <person name="Seuylemezian A."/>
            <person name="Cooper K."/>
            <person name="Vaishampayan P."/>
        </authorList>
    </citation>
    <scope>NUCLEOTIDE SEQUENCE [LARGE SCALE GENOMIC DNA]</scope>
    <source>
        <strain evidence="2 3">M4.6</strain>
    </source>
</reference>
<feature type="non-terminal residue" evidence="2">
    <location>
        <position position="180"/>
    </location>
</feature>
<sequence>MKKRLFYKSLIYFLTILLITSSILPGLANKAEAATPEAFLNPLLEDWLPQPGQPPGFSSGFSAISGETGANGAEPPSFFGSNDFASLPETPPIEAEPVDLPKGSLSLVKDDFILPSYGFPITIQRLYKTEKKDKLSPFGYGWAFPYDHTIQMFADFNIAEFKPDGSQVNYTYHKDDDTLL</sequence>
<evidence type="ECO:0000259" key="1">
    <source>
        <dbReference type="Pfam" id="PF20148"/>
    </source>
</evidence>
<comment type="caution">
    <text evidence="2">The sequence shown here is derived from an EMBL/GenBank/DDBJ whole genome shotgun (WGS) entry which is preliminary data.</text>
</comment>
<organism evidence="2 3">
    <name type="scientific">Bacillus canaveralius</name>
    <dbReference type="NCBI Taxonomy" id="1403243"/>
    <lineage>
        <taxon>Bacteria</taxon>
        <taxon>Bacillati</taxon>
        <taxon>Bacillota</taxon>
        <taxon>Bacilli</taxon>
        <taxon>Bacillales</taxon>
        <taxon>Bacillaceae</taxon>
        <taxon>Bacillus</taxon>
    </lineage>
</organism>
<evidence type="ECO:0000313" key="3">
    <source>
        <dbReference type="Proteomes" id="UP000234951"/>
    </source>
</evidence>
<feature type="domain" description="DUF6531" evidence="1">
    <location>
        <begin position="96"/>
        <end position="170"/>
    </location>
</feature>
<dbReference type="Pfam" id="PF20148">
    <property type="entry name" value="DUF6531"/>
    <property type="match status" value="1"/>
</dbReference>
<dbReference type="AlphaFoldDB" id="A0A2N5GGZ3"/>
<dbReference type="OrthoDB" id="1432909at2"/>